<dbReference type="InterPro" id="IPR018378">
    <property type="entry name" value="C-type_lectin_CS"/>
</dbReference>
<dbReference type="Gene3D" id="3.10.100.10">
    <property type="entry name" value="Mannose-Binding Protein A, subunit A"/>
    <property type="match status" value="1"/>
</dbReference>
<dbReference type="SUPFAM" id="SSF56436">
    <property type="entry name" value="C-type lectin-like"/>
    <property type="match status" value="1"/>
</dbReference>
<proteinExistence type="predicted"/>
<dbReference type="WBParaSite" id="L893_g11451.t1">
    <property type="protein sequence ID" value="L893_g11451.t1"/>
    <property type="gene ID" value="L893_g11451"/>
</dbReference>
<organism evidence="3 4">
    <name type="scientific">Steinernema glaseri</name>
    <dbReference type="NCBI Taxonomy" id="37863"/>
    <lineage>
        <taxon>Eukaryota</taxon>
        <taxon>Metazoa</taxon>
        <taxon>Ecdysozoa</taxon>
        <taxon>Nematoda</taxon>
        <taxon>Chromadorea</taxon>
        <taxon>Rhabditida</taxon>
        <taxon>Tylenchina</taxon>
        <taxon>Panagrolaimomorpha</taxon>
        <taxon>Strongyloidoidea</taxon>
        <taxon>Steinernematidae</taxon>
        <taxon>Steinernema</taxon>
    </lineage>
</organism>
<evidence type="ECO:0000259" key="2">
    <source>
        <dbReference type="PROSITE" id="PS50041"/>
    </source>
</evidence>
<dbReference type="InterPro" id="IPR016186">
    <property type="entry name" value="C-type_lectin-like/link_sf"/>
</dbReference>
<dbReference type="PROSITE" id="PS50041">
    <property type="entry name" value="C_TYPE_LECTIN_2"/>
    <property type="match status" value="1"/>
</dbReference>
<evidence type="ECO:0000256" key="1">
    <source>
        <dbReference type="ARBA" id="ARBA00023157"/>
    </source>
</evidence>
<evidence type="ECO:0000313" key="4">
    <source>
        <dbReference type="WBParaSite" id="L893_g11451.t1"/>
    </source>
</evidence>
<dbReference type="AlphaFoldDB" id="A0A1I7Y0U8"/>
<dbReference type="InterPro" id="IPR016187">
    <property type="entry name" value="CTDL_fold"/>
</dbReference>
<keyword evidence="3" id="KW-1185">Reference proteome</keyword>
<feature type="domain" description="C-type lectin" evidence="2">
    <location>
        <begin position="1"/>
        <end position="75"/>
    </location>
</feature>
<dbReference type="Pfam" id="PF00059">
    <property type="entry name" value="Lectin_C"/>
    <property type="match status" value="1"/>
</dbReference>
<dbReference type="Proteomes" id="UP000095287">
    <property type="component" value="Unplaced"/>
</dbReference>
<dbReference type="PANTHER" id="PTHR22803">
    <property type="entry name" value="MANNOSE, PHOSPHOLIPASE, LECTIN RECEPTOR RELATED"/>
    <property type="match status" value="1"/>
</dbReference>
<protein>
    <submittedName>
        <fullName evidence="4">C-type lectin domain-containing protein</fullName>
    </submittedName>
</protein>
<dbReference type="PROSITE" id="PS00615">
    <property type="entry name" value="C_TYPE_LECTIN_1"/>
    <property type="match status" value="1"/>
</dbReference>
<reference evidence="4" key="1">
    <citation type="submission" date="2016-11" db="UniProtKB">
        <authorList>
            <consortium name="WormBaseParasite"/>
        </authorList>
    </citation>
    <scope>IDENTIFICATION</scope>
</reference>
<dbReference type="InterPro" id="IPR001304">
    <property type="entry name" value="C-type_lectin-like"/>
</dbReference>
<dbReference type="InterPro" id="IPR050111">
    <property type="entry name" value="C-type_lectin/snaclec_domain"/>
</dbReference>
<name>A0A1I7Y0U8_9BILA</name>
<sequence length="79" mass="9318">MLDADVDLFTWIGGFSIRQNQQFVWSDGTAFDFKYWMPDQPANTKRDYCLIIGDLNDFIKWSSFSCQYRARFVCKKAAQ</sequence>
<keyword evidence="1" id="KW-1015">Disulfide bond</keyword>
<accession>A0A1I7Y0U8</accession>
<evidence type="ECO:0000313" key="3">
    <source>
        <dbReference type="Proteomes" id="UP000095287"/>
    </source>
</evidence>